<gene>
    <name evidence="1" type="ORF">P0O15_04405</name>
</gene>
<keyword evidence="2" id="KW-1185">Reference proteome</keyword>
<protein>
    <submittedName>
        <fullName evidence="1">Uncharacterized protein</fullName>
    </submittedName>
</protein>
<reference evidence="1 2" key="1">
    <citation type="submission" date="2023-03" db="EMBL/GenBank/DDBJ databases">
        <title>WGS of Methanotrichaceae archaeon Mx.</title>
        <authorList>
            <person name="Sorokin D.Y."/>
            <person name="Merkel A.Y."/>
        </authorList>
    </citation>
    <scope>NUCLEOTIDE SEQUENCE [LARGE SCALE GENOMIC DNA]</scope>
    <source>
        <strain evidence="1 2">Mx</strain>
    </source>
</reference>
<comment type="caution">
    <text evidence="1">The sequence shown here is derived from an EMBL/GenBank/DDBJ whole genome shotgun (WGS) entry which is preliminary data.</text>
</comment>
<organism evidence="1 2">
    <name type="scientific">Candidatus Methanocrinis natronophilus</name>
    <dbReference type="NCBI Taxonomy" id="3033396"/>
    <lineage>
        <taxon>Archaea</taxon>
        <taxon>Methanobacteriati</taxon>
        <taxon>Methanobacteriota</taxon>
        <taxon>Stenosarchaea group</taxon>
        <taxon>Methanomicrobia</taxon>
        <taxon>Methanotrichales</taxon>
        <taxon>Methanotrichaceae</taxon>
        <taxon>Methanocrinis</taxon>
    </lineage>
</organism>
<name>A0ABT5X6U4_9EURY</name>
<evidence type="ECO:0000313" key="1">
    <source>
        <dbReference type="EMBL" id="MDF0590415.1"/>
    </source>
</evidence>
<sequence length="40" mass="4937">MSWIKEKRYAEKDREKLERGSGFEKLVTMVSNWLYRVVSW</sequence>
<accession>A0ABT5X6U4</accession>
<dbReference type="EMBL" id="JARFPK010000012">
    <property type="protein sequence ID" value="MDF0590415.1"/>
    <property type="molecule type" value="Genomic_DNA"/>
</dbReference>
<dbReference type="RefSeq" id="WP_316966164.1">
    <property type="nucleotide sequence ID" value="NZ_JARFPK010000012.1"/>
</dbReference>
<proteinExistence type="predicted"/>
<evidence type="ECO:0000313" key="2">
    <source>
        <dbReference type="Proteomes" id="UP001220010"/>
    </source>
</evidence>
<dbReference type="Proteomes" id="UP001220010">
    <property type="component" value="Unassembled WGS sequence"/>
</dbReference>